<dbReference type="InterPro" id="IPR001173">
    <property type="entry name" value="Glyco_trans_2-like"/>
</dbReference>
<proteinExistence type="predicted"/>
<dbReference type="Pfam" id="PF00535">
    <property type="entry name" value="Glycos_transf_2"/>
    <property type="match status" value="1"/>
</dbReference>
<dbReference type="PANTHER" id="PTHR48090:SF7">
    <property type="entry name" value="RFBJ PROTEIN"/>
    <property type="match status" value="1"/>
</dbReference>
<dbReference type="Proteomes" id="UP000194153">
    <property type="component" value="Unassembled WGS sequence"/>
</dbReference>
<keyword evidence="3" id="KW-1185">Reference proteome</keyword>
<dbReference type="SUPFAM" id="SSF53448">
    <property type="entry name" value="Nucleotide-diphospho-sugar transferases"/>
    <property type="match status" value="1"/>
</dbReference>
<dbReference type="CDD" id="cd04179">
    <property type="entry name" value="DPM_DPG-synthase_like"/>
    <property type="match status" value="1"/>
</dbReference>
<dbReference type="GO" id="GO:0016740">
    <property type="term" value="F:transferase activity"/>
    <property type="evidence" value="ECO:0007669"/>
    <property type="project" value="UniProtKB-KW"/>
</dbReference>
<dbReference type="PANTHER" id="PTHR48090">
    <property type="entry name" value="UNDECAPRENYL-PHOSPHATE 4-DEOXY-4-FORMAMIDO-L-ARABINOSE TRANSFERASE-RELATED"/>
    <property type="match status" value="1"/>
</dbReference>
<reference evidence="3" key="1">
    <citation type="submission" date="2017-05" db="EMBL/GenBank/DDBJ databases">
        <title>Draft genome sequence of Geobacter pelophilus, a iron(III)-reducing bacteria.</title>
        <authorList>
            <person name="Aoyagi T."/>
            <person name="Koike H."/>
            <person name="Morita T."/>
            <person name="Sato Y."/>
            <person name="Habe H."/>
            <person name="Hori T."/>
        </authorList>
    </citation>
    <scope>NUCLEOTIDE SEQUENCE [LARGE SCALE GENOMIC DNA]</scope>
    <source>
        <strain evidence="3">Drf2</strain>
    </source>
</reference>
<sequence length="219" mass="24763">MYNEAAYVAKVLEQVKQCGYNCQIIVVDDGSTDATKEELLAVSGITLLQHERNLGKGAAIRTALAKVRGDIVLIQDADLEYDPRDYQQLLQPILEGKADVVYGTRFAGGGAHRVLFFWHMLGNTLLTFFSNMLSDLNLTDMETGYKAFTTKVAKRLVIRENRFGFEPEFTARVARMDLRIYEVGVSYSGRKYAQGKKINWKDGVSALRCIIKYNLFDRL</sequence>
<keyword evidence="2" id="KW-0808">Transferase</keyword>
<protein>
    <submittedName>
        <fullName evidence="2">Glycosyl transferase</fullName>
    </submittedName>
</protein>
<organism evidence="2 3">
    <name type="scientific">Geoanaerobacter pelophilus</name>
    <dbReference type="NCBI Taxonomy" id="60036"/>
    <lineage>
        <taxon>Bacteria</taxon>
        <taxon>Pseudomonadati</taxon>
        <taxon>Thermodesulfobacteriota</taxon>
        <taxon>Desulfuromonadia</taxon>
        <taxon>Geobacterales</taxon>
        <taxon>Geobacteraceae</taxon>
        <taxon>Geoanaerobacter</taxon>
    </lineage>
</organism>
<evidence type="ECO:0000313" key="2">
    <source>
        <dbReference type="EMBL" id="GAW68854.1"/>
    </source>
</evidence>
<feature type="domain" description="Glycosyltransferase 2-like" evidence="1">
    <location>
        <begin position="1"/>
        <end position="114"/>
    </location>
</feature>
<name>A0ABQ0MP55_9BACT</name>
<dbReference type="InterPro" id="IPR029044">
    <property type="entry name" value="Nucleotide-diphossugar_trans"/>
</dbReference>
<accession>A0ABQ0MP55</accession>
<evidence type="ECO:0000259" key="1">
    <source>
        <dbReference type="Pfam" id="PF00535"/>
    </source>
</evidence>
<dbReference type="EMBL" id="BDQG01000001">
    <property type="protein sequence ID" value="GAW68854.1"/>
    <property type="molecule type" value="Genomic_DNA"/>
</dbReference>
<evidence type="ECO:0000313" key="3">
    <source>
        <dbReference type="Proteomes" id="UP000194153"/>
    </source>
</evidence>
<comment type="caution">
    <text evidence="2">The sequence shown here is derived from an EMBL/GenBank/DDBJ whole genome shotgun (WGS) entry which is preliminary data.</text>
</comment>
<gene>
    <name evidence="2" type="ORF">GPEL0_01r5386</name>
</gene>
<dbReference type="Gene3D" id="3.90.550.10">
    <property type="entry name" value="Spore Coat Polysaccharide Biosynthesis Protein SpsA, Chain A"/>
    <property type="match status" value="1"/>
</dbReference>
<dbReference type="InterPro" id="IPR050256">
    <property type="entry name" value="Glycosyltransferase_2"/>
</dbReference>